<dbReference type="AlphaFoldDB" id="A0AAD4MK56"/>
<accession>A0AAD4MK56</accession>
<organism evidence="2 3">
    <name type="scientific">Ditylenchus destructor</name>
    <dbReference type="NCBI Taxonomy" id="166010"/>
    <lineage>
        <taxon>Eukaryota</taxon>
        <taxon>Metazoa</taxon>
        <taxon>Ecdysozoa</taxon>
        <taxon>Nematoda</taxon>
        <taxon>Chromadorea</taxon>
        <taxon>Rhabditida</taxon>
        <taxon>Tylenchina</taxon>
        <taxon>Tylenchomorpha</taxon>
        <taxon>Sphaerularioidea</taxon>
        <taxon>Anguinidae</taxon>
        <taxon>Anguininae</taxon>
        <taxon>Ditylenchus</taxon>
    </lineage>
</organism>
<evidence type="ECO:0000313" key="3">
    <source>
        <dbReference type="Proteomes" id="UP001201812"/>
    </source>
</evidence>
<reference evidence="2" key="1">
    <citation type="submission" date="2022-01" db="EMBL/GenBank/DDBJ databases">
        <title>Genome Sequence Resource for Two Populations of Ditylenchus destructor, the Migratory Endoparasitic Phytonematode.</title>
        <authorList>
            <person name="Zhang H."/>
            <person name="Lin R."/>
            <person name="Xie B."/>
        </authorList>
    </citation>
    <scope>NUCLEOTIDE SEQUENCE</scope>
    <source>
        <strain evidence="2">BazhouSP</strain>
    </source>
</reference>
<gene>
    <name evidence="2" type="ORF">DdX_18859</name>
</gene>
<keyword evidence="1" id="KW-0732">Signal</keyword>
<protein>
    <submittedName>
        <fullName evidence="2">Uncharacterized protein</fullName>
    </submittedName>
</protein>
<evidence type="ECO:0000313" key="2">
    <source>
        <dbReference type="EMBL" id="KAI1696791.1"/>
    </source>
</evidence>
<dbReference type="Proteomes" id="UP001201812">
    <property type="component" value="Unassembled WGS sequence"/>
</dbReference>
<feature type="signal peptide" evidence="1">
    <location>
        <begin position="1"/>
        <end position="18"/>
    </location>
</feature>
<comment type="caution">
    <text evidence="2">The sequence shown here is derived from an EMBL/GenBank/DDBJ whole genome shotgun (WGS) entry which is preliminary data.</text>
</comment>
<feature type="chain" id="PRO_5042110333" evidence="1">
    <location>
        <begin position="19"/>
        <end position="623"/>
    </location>
</feature>
<proteinExistence type="predicted"/>
<name>A0AAD4MK56_9BILA</name>
<evidence type="ECO:0000256" key="1">
    <source>
        <dbReference type="SAM" id="SignalP"/>
    </source>
</evidence>
<sequence>MSYSVCLSLFLLFQANYGLVDEQLLVQNLLDDGSPTDEALTDKLLQDNCGSTVETVKATCEEYVNRTTETAQKPLELQDKWNAACKWEYGYANCLHDYVEKDCDMSVADEYIKTEYRPTAYACYNCRELVYSMDKNYNKTVQQVDNDGNILDDLTCPVKEIAECATINAAPLIAKCNSILNGPFNSDQDRWTAKCDALKCIGENIEAVCGWDKAKEYWQANPPKVTMNKYVPCVGKHIDAICGPDAETMYWTARQLKVYACWYCNDMVVYLDNRTTPVELTDEKGVGRDTFCPTSEKDRKYCANKLNIPQCTIDDRSNVVTTIENAQHMCRQWLKRVKCIYEPLEAICGNEVAVKYMEESMEPIDLSYCPYCNKLIDYMESKGTKLQVNKTLVGGKGYCEKADCEISMLNDQITETCTYENNTSYEVFCSDIYDAVTCATATVVTQCGILFGHDYMSRNYSWRTVYPCWYCQKVTNYMRKFKTAQQIDSHGKPIGTTCPLEFTSECAEKYAESQIKECKNKQMQSNFTLDADPAVSRNVCNAMLESVECIHTEVDGVCGGAVANETIRNMTFIISERNCPYCNEAIYLTEKYGGRLWKESNTSILEACISPNCTPRFELQANN</sequence>
<keyword evidence="3" id="KW-1185">Reference proteome</keyword>
<dbReference type="EMBL" id="JAKKPZ010000307">
    <property type="protein sequence ID" value="KAI1696791.1"/>
    <property type="molecule type" value="Genomic_DNA"/>
</dbReference>